<dbReference type="KEGG" id="ahs:AHALO_0981"/>
<keyword evidence="3" id="KW-1185">Reference proteome</keyword>
<keyword evidence="1" id="KW-0812">Transmembrane</keyword>
<feature type="transmembrane region" description="Helical" evidence="1">
    <location>
        <begin position="6"/>
        <end position="21"/>
    </location>
</feature>
<evidence type="ECO:0000313" key="2">
    <source>
        <dbReference type="EMBL" id="PKI82123.1"/>
    </source>
</evidence>
<organism evidence="2 3">
    <name type="scientific">Malaciobacter halophilus</name>
    <dbReference type="NCBI Taxonomy" id="197482"/>
    <lineage>
        <taxon>Bacteria</taxon>
        <taxon>Pseudomonadati</taxon>
        <taxon>Campylobacterota</taxon>
        <taxon>Epsilonproteobacteria</taxon>
        <taxon>Campylobacterales</taxon>
        <taxon>Arcobacteraceae</taxon>
        <taxon>Malaciobacter</taxon>
    </lineage>
</organism>
<comment type="caution">
    <text evidence="2">The sequence shown here is derived from an EMBL/GenBank/DDBJ whole genome shotgun (WGS) entry which is preliminary data.</text>
</comment>
<dbReference type="Proteomes" id="UP000233248">
    <property type="component" value="Unassembled WGS sequence"/>
</dbReference>
<accession>A0A2N1J6E3</accession>
<dbReference type="EMBL" id="NXIF01000004">
    <property type="protein sequence ID" value="PKI82123.1"/>
    <property type="molecule type" value="Genomic_DNA"/>
</dbReference>
<protein>
    <submittedName>
        <fullName evidence="2">FeoB-associated Cys-rich membrane protein</fullName>
    </submittedName>
</protein>
<proteinExistence type="predicted"/>
<keyword evidence="1" id="KW-0472">Membrane</keyword>
<reference evidence="2 3" key="1">
    <citation type="submission" date="2017-09" db="EMBL/GenBank/DDBJ databases">
        <title>Genomics of the genus Arcobacter.</title>
        <authorList>
            <person name="Perez-Cataluna A."/>
            <person name="Figueras M.J."/>
            <person name="Salas-Masso N."/>
        </authorList>
    </citation>
    <scope>NUCLEOTIDE SEQUENCE [LARGE SCALE GENOMIC DNA]</scope>
    <source>
        <strain evidence="2 3">DSM 18005</strain>
    </source>
</reference>
<dbReference type="AlphaFoldDB" id="A0A2N1J6E3"/>
<sequence length="42" mass="4598">MKTEDYIIIGIAIACVFYLYRKTFKKKGDCGCGGGSNCSSKK</sequence>
<dbReference type="Pfam" id="PF12669">
    <property type="entry name" value="FeoB_associated"/>
    <property type="match status" value="1"/>
</dbReference>
<dbReference type="RefSeq" id="WP_101183269.1">
    <property type="nucleotide sequence ID" value="NZ_CP031218.1"/>
</dbReference>
<keyword evidence="1" id="KW-1133">Transmembrane helix</keyword>
<gene>
    <name evidence="2" type="ORF">CP960_00730</name>
</gene>
<evidence type="ECO:0000313" key="3">
    <source>
        <dbReference type="Proteomes" id="UP000233248"/>
    </source>
</evidence>
<name>A0A2N1J6E3_9BACT</name>
<evidence type="ECO:0000256" key="1">
    <source>
        <dbReference type="SAM" id="Phobius"/>
    </source>
</evidence>